<dbReference type="InterPro" id="IPR025209">
    <property type="entry name" value="DUF4209"/>
</dbReference>
<accession>A0A5M2PLX2</accession>
<name>A0A5M2PLX2_LISMN</name>
<dbReference type="EMBL" id="AALOQI010000008">
    <property type="protein sequence ID" value="EDB7791829.1"/>
    <property type="molecule type" value="Genomic_DNA"/>
</dbReference>
<comment type="caution">
    <text evidence="2">The sequence shown here is derived from an EMBL/GenBank/DDBJ whole genome shotgun (WGS) entry which is preliminary data.</text>
</comment>
<proteinExistence type="predicted"/>
<dbReference type="AlphaFoldDB" id="A0A5M2PLX2"/>
<gene>
    <name evidence="2" type="ORF">F9653_13870</name>
</gene>
<sequence length="620" mass="73033">MVMVTCGEKSLILILHIGLYMRNRNLNKMLGEHERNCLMEYSSYDLFIENTKVFDDSSKSLSDIKKHMIDLITPDIDKNILKLLQWDCQLFTCCEIVLEHRQNDQDYLFPELVYTNGTKIPDIDHFEEERFYFYRHRFELVDNRIIKIRYANYFYQYGKKDKKFLYGAELCQLLYDEIESIKISHECVVNVSRLFEVAFSFSIQNVISKIDELVLNVFSKEYGSEDALWLLSISRIVVANTVKNKKRLISDDTIKIIVKFLEETMDYFQNKVFDYSLYRNYCTNYIQWLKFLKQDVSAILIRYGESYEKQAEKEDNTNLAKAHLYEMAVQHFVNIGEREKVYELKIKIKSAFRDAKESGEYKTASTTQSISIEQLEKDTLIFFSNTIEETFNKVSHASDFVPKKEPIEKKAEEEAKNPLYKIIGIGHIYGNRKVFNVQDDDDLKRNILNFNYSIQLEMTFAVMVNYIWDRMIKDGLTSEMVISRICNIKYMEDTQKELIGIGIERFFAGDYISALHILVPQFESYFRTLFEWGGFPTTSIKTGATQNEQTFNEFLLQPFVKETIDPNILYMIEFVMVDQLGKNLRNNIAHGLAEIVTFNKTNCLIVIDLFFLITAIKWKF</sequence>
<feature type="domain" description="DUF4209" evidence="1">
    <location>
        <begin position="525"/>
        <end position="611"/>
    </location>
</feature>
<evidence type="ECO:0000259" key="1">
    <source>
        <dbReference type="Pfam" id="PF13910"/>
    </source>
</evidence>
<reference evidence="2" key="1">
    <citation type="submission" date="2019-10" db="EMBL/GenBank/DDBJ databases">
        <authorList>
            <consortium name="GenomeTrakr network: Whole genome sequencing for foodborne pathogen traceback"/>
        </authorList>
    </citation>
    <scope>NUCLEOTIDE SEQUENCE</scope>
    <source>
        <strain evidence="2">CDPHFDLB-FM19-02204-A</strain>
    </source>
</reference>
<organism evidence="2">
    <name type="scientific">Listeria monocytogenes</name>
    <dbReference type="NCBI Taxonomy" id="1639"/>
    <lineage>
        <taxon>Bacteria</taxon>
        <taxon>Bacillati</taxon>
        <taxon>Bacillota</taxon>
        <taxon>Bacilli</taxon>
        <taxon>Bacillales</taxon>
        <taxon>Listeriaceae</taxon>
        <taxon>Listeria</taxon>
    </lineage>
</organism>
<evidence type="ECO:0000313" key="2">
    <source>
        <dbReference type="EMBL" id="EDB7791829.1"/>
    </source>
</evidence>
<protein>
    <submittedName>
        <fullName evidence="2">DUF4209 domain-containing protein</fullName>
    </submittedName>
</protein>
<dbReference type="Pfam" id="PF13910">
    <property type="entry name" value="DUF4209"/>
    <property type="match status" value="1"/>
</dbReference>